<dbReference type="OrthoDB" id="3539798at2759"/>
<protein>
    <recommendedName>
        <fullName evidence="4">AA1-like domain-containing protein</fullName>
    </recommendedName>
</protein>
<proteinExistence type="predicted"/>
<accession>A0A6A6E474</accession>
<evidence type="ECO:0008006" key="4">
    <source>
        <dbReference type="Google" id="ProtNLM"/>
    </source>
</evidence>
<evidence type="ECO:0000313" key="2">
    <source>
        <dbReference type="EMBL" id="KAF2186691.1"/>
    </source>
</evidence>
<organism evidence="2 3">
    <name type="scientific">Zopfia rhizophila CBS 207.26</name>
    <dbReference type="NCBI Taxonomy" id="1314779"/>
    <lineage>
        <taxon>Eukaryota</taxon>
        <taxon>Fungi</taxon>
        <taxon>Dikarya</taxon>
        <taxon>Ascomycota</taxon>
        <taxon>Pezizomycotina</taxon>
        <taxon>Dothideomycetes</taxon>
        <taxon>Dothideomycetes incertae sedis</taxon>
        <taxon>Zopfiaceae</taxon>
        <taxon>Zopfia</taxon>
    </lineage>
</organism>
<dbReference type="AlphaFoldDB" id="A0A6A6E474"/>
<feature type="signal peptide" evidence="1">
    <location>
        <begin position="1"/>
        <end position="16"/>
    </location>
</feature>
<keyword evidence="3" id="KW-1185">Reference proteome</keyword>
<dbReference type="Proteomes" id="UP000800200">
    <property type="component" value="Unassembled WGS sequence"/>
</dbReference>
<gene>
    <name evidence="2" type="ORF">K469DRAFT_571726</name>
</gene>
<sequence length="172" mass="18793">MFAHILLASLPLFAAASPLQPRADCGSIHPKWTLEDINLSSYYTYTSPSALGPRLGTVSFTFENDQVDYTASCKGNSVNPQGTFYSSQTFDCETPDGTSWKKTSFDFDTSSSVFNVNSIWTCGGDVVYQISGSGKADLKCETITWTNDDWQSGELYSNTTTVCEPATLVIQL</sequence>
<name>A0A6A6E474_9PEZI</name>
<keyword evidence="1" id="KW-0732">Signal</keyword>
<evidence type="ECO:0000256" key="1">
    <source>
        <dbReference type="SAM" id="SignalP"/>
    </source>
</evidence>
<dbReference type="EMBL" id="ML994629">
    <property type="protein sequence ID" value="KAF2186691.1"/>
    <property type="molecule type" value="Genomic_DNA"/>
</dbReference>
<feature type="chain" id="PRO_5025479401" description="AA1-like domain-containing protein" evidence="1">
    <location>
        <begin position="17"/>
        <end position="172"/>
    </location>
</feature>
<evidence type="ECO:0000313" key="3">
    <source>
        <dbReference type="Proteomes" id="UP000800200"/>
    </source>
</evidence>
<reference evidence="2" key="1">
    <citation type="journal article" date="2020" name="Stud. Mycol.">
        <title>101 Dothideomycetes genomes: a test case for predicting lifestyles and emergence of pathogens.</title>
        <authorList>
            <person name="Haridas S."/>
            <person name="Albert R."/>
            <person name="Binder M."/>
            <person name="Bloem J."/>
            <person name="Labutti K."/>
            <person name="Salamov A."/>
            <person name="Andreopoulos B."/>
            <person name="Baker S."/>
            <person name="Barry K."/>
            <person name="Bills G."/>
            <person name="Bluhm B."/>
            <person name="Cannon C."/>
            <person name="Castanera R."/>
            <person name="Culley D."/>
            <person name="Daum C."/>
            <person name="Ezra D."/>
            <person name="Gonzalez J."/>
            <person name="Henrissat B."/>
            <person name="Kuo A."/>
            <person name="Liang C."/>
            <person name="Lipzen A."/>
            <person name="Lutzoni F."/>
            <person name="Magnuson J."/>
            <person name="Mondo S."/>
            <person name="Nolan M."/>
            <person name="Ohm R."/>
            <person name="Pangilinan J."/>
            <person name="Park H.-J."/>
            <person name="Ramirez L."/>
            <person name="Alfaro M."/>
            <person name="Sun H."/>
            <person name="Tritt A."/>
            <person name="Yoshinaga Y."/>
            <person name="Zwiers L.-H."/>
            <person name="Turgeon B."/>
            <person name="Goodwin S."/>
            <person name="Spatafora J."/>
            <person name="Crous P."/>
            <person name="Grigoriev I."/>
        </authorList>
    </citation>
    <scope>NUCLEOTIDE SEQUENCE</scope>
    <source>
        <strain evidence="2">CBS 207.26</strain>
    </source>
</reference>